<dbReference type="RefSeq" id="WP_011386524.1">
    <property type="nucleotide sequence ID" value="NC_007626.1"/>
</dbReference>
<organism evidence="2 3">
    <name type="scientific">Paramagnetospirillum magneticum (strain ATCC 700264 / AMB-1)</name>
    <name type="common">Magnetospirillum magneticum</name>
    <dbReference type="NCBI Taxonomy" id="342108"/>
    <lineage>
        <taxon>Bacteria</taxon>
        <taxon>Pseudomonadati</taxon>
        <taxon>Pseudomonadota</taxon>
        <taxon>Alphaproteobacteria</taxon>
        <taxon>Rhodospirillales</taxon>
        <taxon>Magnetospirillaceae</taxon>
        <taxon>Paramagnetospirillum</taxon>
    </lineage>
</organism>
<dbReference type="PANTHER" id="PTHR14087:SF7">
    <property type="entry name" value="THYMOCYTE NUCLEAR PROTEIN 1"/>
    <property type="match status" value="1"/>
</dbReference>
<dbReference type="EMBL" id="AP007255">
    <property type="protein sequence ID" value="BAE52979.1"/>
    <property type="molecule type" value="Genomic_DNA"/>
</dbReference>
<feature type="domain" description="EVE" evidence="1">
    <location>
        <begin position="2"/>
        <end position="131"/>
    </location>
</feature>
<dbReference type="InterPro" id="IPR002740">
    <property type="entry name" value="EVE_domain"/>
</dbReference>
<keyword evidence="3" id="KW-1185">Reference proteome</keyword>
<dbReference type="AlphaFoldDB" id="Q2VZJ6"/>
<dbReference type="Pfam" id="PF01878">
    <property type="entry name" value="EVE"/>
    <property type="match status" value="1"/>
</dbReference>
<reference evidence="2 3" key="1">
    <citation type="journal article" date="2005" name="DNA Res.">
        <title>Complete genome sequence of the facultative anaerobic magnetotactic bacterium Magnetospirillum sp. strain AMB-1.</title>
        <authorList>
            <person name="Matsunaga T."/>
            <person name="Okamura Y."/>
            <person name="Fukuda Y."/>
            <person name="Wahyudi A.T."/>
            <person name="Murase Y."/>
            <person name="Takeyama H."/>
        </authorList>
    </citation>
    <scope>NUCLEOTIDE SEQUENCE [LARGE SCALE GENOMIC DNA]</scope>
    <source>
        <strain evidence="3">ATCC 700264 / AMB-1</strain>
    </source>
</reference>
<dbReference type="OrthoDB" id="9791347at2"/>
<evidence type="ECO:0000259" key="1">
    <source>
        <dbReference type="Pfam" id="PF01878"/>
    </source>
</evidence>
<sequence>MAFWLVKSEPGAWSWDDQVRDGVTAWTGVRNYQACNNLKAMKLGDRAFFYHSVDEKRIVGVVEVVREAYPDPTAEDPRWMCPDLKAVAPLARPVTLAEIKADPRLAELPLLRQSRLSVCPVDEASWRLLCDLGGVTA</sequence>
<dbReference type="Proteomes" id="UP000007058">
    <property type="component" value="Chromosome"/>
</dbReference>
<dbReference type="Gene3D" id="3.10.590.10">
    <property type="entry name" value="ph1033 like domains"/>
    <property type="match status" value="1"/>
</dbReference>
<evidence type="ECO:0000313" key="2">
    <source>
        <dbReference type="EMBL" id="BAE52979.1"/>
    </source>
</evidence>
<dbReference type="InterPro" id="IPR052181">
    <property type="entry name" value="5hmC_binding"/>
</dbReference>
<dbReference type="InterPro" id="IPR047197">
    <property type="entry name" value="THYN1-like_EVE"/>
</dbReference>
<evidence type="ECO:0000313" key="3">
    <source>
        <dbReference type="Proteomes" id="UP000007058"/>
    </source>
</evidence>
<proteinExistence type="predicted"/>
<dbReference type="SUPFAM" id="SSF88697">
    <property type="entry name" value="PUA domain-like"/>
    <property type="match status" value="1"/>
</dbReference>
<dbReference type="HOGENOM" id="CLU_041799_2_1_5"/>
<dbReference type="PANTHER" id="PTHR14087">
    <property type="entry name" value="THYMOCYTE NUCLEAR PROTEIN 1"/>
    <property type="match status" value="1"/>
</dbReference>
<accession>Q2VZJ6</accession>
<dbReference type="CDD" id="cd21133">
    <property type="entry name" value="EVE"/>
    <property type="match status" value="1"/>
</dbReference>
<gene>
    <name evidence="2" type="ordered locus">amb4175</name>
</gene>
<dbReference type="InterPro" id="IPR015947">
    <property type="entry name" value="PUA-like_sf"/>
</dbReference>
<dbReference type="KEGG" id="mag:amb4175"/>
<protein>
    <submittedName>
        <fullName evidence="2">Uncharacterized conserved protein</fullName>
    </submittedName>
</protein>
<name>Q2VZJ6_PARM1</name>
<dbReference type="STRING" id="342108.amb4175"/>